<comment type="similarity">
    <text evidence="7">Belongs to the binding-protein-dependent transport system permease family.</text>
</comment>
<dbReference type="SUPFAM" id="SSF161098">
    <property type="entry name" value="MetI-like"/>
    <property type="match status" value="1"/>
</dbReference>
<dbReference type="PANTHER" id="PTHR43163">
    <property type="entry name" value="DIPEPTIDE TRANSPORT SYSTEM PERMEASE PROTEIN DPPB-RELATED"/>
    <property type="match status" value="1"/>
</dbReference>
<keyword evidence="5 7" id="KW-1133">Transmembrane helix</keyword>
<evidence type="ECO:0000256" key="3">
    <source>
        <dbReference type="ARBA" id="ARBA00022475"/>
    </source>
</evidence>
<evidence type="ECO:0000256" key="7">
    <source>
        <dbReference type="RuleBase" id="RU363032"/>
    </source>
</evidence>
<dbReference type="AlphaFoldDB" id="A0A7C1FSM8"/>
<keyword evidence="4 7" id="KW-0812">Transmembrane</keyword>
<evidence type="ECO:0000256" key="4">
    <source>
        <dbReference type="ARBA" id="ARBA00022692"/>
    </source>
</evidence>
<dbReference type="EMBL" id="DSMG01000083">
    <property type="protein sequence ID" value="HDX31415.1"/>
    <property type="molecule type" value="Genomic_DNA"/>
</dbReference>
<evidence type="ECO:0000259" key="8">
    <source>
        <dbReference type="PROSITE" id="PS50928"/>
    </source>
</evidence>
<accession>A0A7C1FSM8</accession>
<organism evidence="9">
    <name type="scientific">Caldilinea aerophila</name>
    <dbReference type="NCBI Taxonomy" id="133453"/>
    <lineage>
        <taxon>Bacteria</taxon>
        <taxon>Bacillati</taxon>
        <taxon>Chloroflexota</taxon>
        <taxon>Caldilineae</taxon>
        <taxon>Caldilineales</taxon>
        <taxon>Caldilineaceae</taxon>
        <taxon>Caldilinea</taxon>
    </lineage>
</organism>
<dbReference type="GO" id="GO:0005886">
    <property type="term" value="C:plasma membrane"/>
    <property type="evidence" value="ECO:0007669"/>
    <property type="project" value="UniProtKB-SubCell"/>
</dbReference>
<dbReference type="Gene3D" id="1.10.3720.10">
    <property type="entry name" value="MetI-like"/>
    <property type="match status" value="1"/>
</dbReference>
<comment type="subcellular location">
    <subcellularLocation>
        <location evidence="1 7">Cell membrane</location>
        <topology evidence="1 7">Multi-pass membrane protein</topology>
    </subcellularLocation>
</comment>
<evidence type="ECO:0000256" key="5">
    <source>
        <dbReference type="ARBA" id="ARBA00022989"/>
    </source>
</evidence>
<evidence type="ECO:0000313" key="9">
    <source>
        <dbReference type="EMBL" id="HDX31415.1"/>
    </source>
</evidence>
<keyword evidence="2 7" id="KW-0813">Transport</keyword>
<feature type="domain" description="ABC transmembrane type-1" evidence="8">
    <location>
        <begin position="95"/>
        <end position="292"/>
    </location>
</feature>
<evidence type="ECO:0000256" key="6">
    <source>
        <dbReference type="ARBA" id="ARBA00023136"/>
    </source>
</evidence>
<dbReference type="InterPro" id="IPR045621">
    <property type="entry name" value="BPD_transp_1_N"/>
</dbReference>
<dbReference type="InterPro" id="IPR035906">
    <property type="entry name" value="MetI-like_sf"/>
</dbReference>
<feature type="transmembrane region" description="Helical" evidence="7">
    <location>
        <begin position="241"/>
        <end position="262"/>
    </location>
</feature>
<comment type="caution">
    <text evidence="9">The sequence shown here is derived from an EMBL/GenBank/DDBJ whole genome shotgun (WGS) entry which is preliminary data.</text>
</comment>
<protein>
    <submittedName>
        <fullName evidence="9">ABC transporter permease</fullName>
    </submittedName>
</protein>
<evidence type="ECO:0000256" key="1">
    <source>
        <dbReference type="ARBA" id="ARBA00004651"/>
    </source>
</evidence>
<dbReference type="InterPro" id="IPR000515">
    <property type="entry name" value="MetI-like"/>
</dbReference>
<dbReference type="GO" id="GO:0055085">
    <property type="term" value="P:transmembrane transport"/>
    <property type="evidence" value="ECO:0007669"/>
    <property type="project" value="InterPro"/>
</dbReference>
<sequence length="306" mass="33715">MQHYLLRRLAQSLLLLFGALVLVFWMVRLTGDPAALLIARDFASPEQLQEMRAALGLDDPLPVQFIRYAGDVLRGDLGYSLRFRQPVRDVIFAALPITLSLSTLAMAIALTVAIPLGVIGGVSPGSWRDSLARLVGLLGQATPTFWLALILIWVFAVNLRWLPSFGADGPRSFVLPALALSIGAVGQLVRLTRSAVLEIRNEDYIRTARSKGLSPFMIGVHHIARNASITLVSVVGIQFTYLMAGSIYIESIFAIPGIGWMLNEAIRNRDFVLVQSLTLFIATFAVLIHLATDVIYSMLDPRIRHR</sequence>
<keyword evidence="6 7" id="KW-0472">Membrane</keyword>
<feature type="transmembrane region" description="Helical" evidence="7">
    <location>
        <begin position="90"/>
        <end position="119"/>
    </location>
</feature>
<feature type="transmembrane region" description="Helical" evidence="7">
    <location>
        <begin position="271"/>
        <end position="291"/>
    </location>
</feature>
<evidence type="ECO:0000256" key="2">
    <source>
        <dbReference type="ARBA" id="ARBA00022448"/>
    </source>
</evidence>
<dbReference type="Pfam" id="PF19300">
    <property type="entry name" value="BPD_transp_1_N"/>
    <property type="match status" value="1"/>
</dbReference>
<reference evidence="9" key="1">
    <citation type="journal article" date="2020" name="mSystems">
        <title>Genome- and Community-Level Interaction Insights into Carbon Utilization and Element Cycling Functions of Hydrothermarchaeota in Hydrothermal Sediment.</title>
        <authorList>
            <person name="Zhou Z."/>
            <person name="Liu Y."/>
            <person name="Xu W."/>
            <person name="Pan J."/>
            <person name="Luo Z.H."/>
            <person name="Li M."/>
        </authorList>
    </citation>
    <scope>NUCLEOTIDE SEQUENCE [LARGE SCALE GENOMIC DNA]</scope>
    <source>
        <strain evidence="9">SpSt-289</strain>
    </source>
</reference>
<proteinExistence type="inferred from homology"/>
<dbReference type="CDD" id="cd06261">
    <property type="entry name" value="TM_PBP2"/>
    <property type="match status" value="1"/>
</dbReference>
<gene>
    <name evidence="9" type="ORF">ENQ20_07960</name>
</gene>
<dbReference type="PANTHER" id="PTHR43163:SF6">
    <property type="entry name" value="DIPEPTIDE TRANSPORT SYSTEM PERMEASE PROTEIN DPPB-RELATED"/>
    <property type="match status" value="1"/>
</dbReference>
<feature type="transmembrane region" description="Helical" evidence="7">
    <location>
        <begin position="173"/>
        <end position="192"/>
    </location>
</feature>
<feature type="transmembrane region" description="Helical" evidence="7">
    <location>
        <begin position="131"/>
        <end position="153"/>
    </location>
</feature>
<feature type="transmembrane region" description="Helical" evidence="7">
    <location>
        <begin position="12"/>
        <end position="31"/>
    </location>
</feature>
<keyword evidence="3" id="KW-1003">Cell membrane</keyword>
<name>A0A7C1FSM8_9CHLR</name>
<dbReference type="Pfam" id="PF00528">
    <property type="entry name" value="BPD_transp_1"/>
    <property type="match status" value="1"/>
</dbReference>
<dbReference type="PROSITE" id="PS50928">
    <property type="entry name" value="ABC_TM1"/>
    <property type="match status" value="1"/>
</dbReference>